<protein>
    <recommendedName>
        <fullName evidence="3">IS110 family transposase</fullName>
    </recommendedName>
</protein>
<evidence type="ECO:0000313" key="1">
    <source>
        <dbReference type="EMBL" id="MDQ0341019.1"/>
    </source>
</evidence>
<name>A0ABU0CY10_9BACI</name>
<comment type="caution">
    <text evidence="1">The sequence shown here is derived from an EMBL/GenBank/DDBJ whole genome shotgun (WGS) entry which is preliminary data.</text>
</comment>
<accession>A0ABU0CY10</accession>
<organism evidence="1 2">
    <name type="scientific">Caldalkalibacillus uzonensis</name>
    <dbReference type="NCBI Taxonomy" id="353224"/>
    <lineage>
        <taxon>Bacteria</taxon>
        <taxon>Bacillati</taxon>
        <taxon>Bacillota</taxon>
        <taxon>Bacilli</taxon>
        <taxon>Bacillales</taxon>
        <taxon>Bacillaceae</taxon>
        <taxon>Caldalkalibacillus</taxon>
    </lineage>
</organism>
<feature type="non-terminal residue" evidence="1">
    <location>
        <position position="1"/>
    </location>
</feature>
<reference evidence="1 2" key="1">
    <citation type="submission" date="2023-07" db="EMBL/GenBank/DDBJ databases">
        <title>Genomic Encyclopedia of Type Strains, Phase IV (KMG-IV): sequencing the most valuable type-strain genomes for metagenomic binning, comparative biology and taxonomic classification.</title>
        <authorList>
            <person name="Goeker M."/>
        </authorList>
    </citation>
    <scope>NUCLEOTIDE SEQUENCE [LARGE SCALE GENOMIC DNA]</scope>
    <source>
        <strain evidence="1 2">DSM 17740</strain>
    </source>
</reference>
<evidence type="ECO:0008006" key="3">
    <source>
        <dbReference type="Google" id="ProtNLM"/>
    </source>
</evidence>
<evidence type="ECO:0000313" key="2">
    <source>
        <dbReference type="Proteomes" id="UP001232445"/>
    </source>
</evidence>
<dbReference type="Proteomes" id="UP001232445">
    <property type="component" value="Unassembled WGS sequence"/>
</dbReference>
<proteinExistence type="predicted"/>
<sequence length="39" mass="4577">EFAEKRALALTARKLVRLVFYLLKTNRLYEPKGVTLQRA</sequence>
<gene>
    <name evidence="1" type="ORF">J2S00_003863</name>
</gene>
<dbReference type="EMBL" id="JAUSUQ010000027">
    <property type="protein sequence ID" value="MDQ0341019.1"/>
    <property type="molecule type" value="Genomic_DNA"/>
</dbReference>
<keyword evidence="2" id="KW-1185">Reference proteome</keyword>